<evidence type="ECO:0000259" key="4">
    <source>
        <dbReference type="SMART" id="SM00198"/>
    </source>
</evidence>
<dbReference type="InterPro" id="IPR035940">
    <property type="entry name" value="CAP_sf"/>
</dbReference>
<organism evidence="5 6">
    <name type="scientific">Drosophila suzukii</name>
    <name type="common">Spotted-wing drosophila fruit fly</name>
    <dbReference type="NCBI Taxonomy" id="28584"/>
    <lineage>
        <taxon>Eukaryota</taxon>
        <taxon>Metazoa</taxon>
        <taxon>Ecdysozoa</taxon>
        <taxon>Arthropoda</taxon>
        <taxon>Hexapoda</taxon>
        <taxon>Insecta</taxon>
        <taxon>Pterygota</taxon>
        <taxon>Neoptera</taxon>
        <taxon>Endopterygota</taxon>
        <taxon>Diptera</taxon>
        <taxon>Brachycera</taxon>
        <taxon>Muscomorpha</taxon>
        <taxon>Ephydroidea</taxon>
        <taxon>Drosophilidae</taxon>
        <taxon>Drosophila</taxon>
        <taxon>Sophophora</taxon>
    </lineage>
</organism>
<feature type="chain" id="PRO_5047315604" evidence="3">
    <location>
        <begin position="22"/>
        <end position="266"/>
    </location>
</feature>
<evidence type="ECO:0000313" key="6">
    <source>
        <dbReference type="RefSeq" id="XP_036674524.3"/>
    </source>
</evidence>
<dbReference type="CDD" id="cd05380">
    <property type="entry name" value="CAP_euk"/>
    <property type="match status" value="1"/>
</dbReference>
<proteinExistence type="predicted"/>
<protein>
    <submittedName>
        <fullName evidence="6">Tabinhibitin 2-like</fullName>
    </submittedName>
</protein>
<dbReference type="Gene3D" id="3.40.33.10">
    <property type="entry name" value="CAP"/>
    <property type="match status" value="1"/>
</dbReference>
<dbReference type="SMART" id="SM00198">
    <property type="entry name" value="SCP"/>
    <property type="match status" value="1"/>
</dbReference>
<dbReference type="GO" id="GO:0005576">
    <property type="term" value="C:extracellular region"/>
    <property type="evidence" value="ECO:0007669"/>
    <property type="project" value="UniProtKB-SubCell"/>
</dbReference>
<evidence type="ECO:0000256" key="2">
    <source>
        <dbReference type="ARBA" id="ARBA00022525"/>
    </source>
</evidence>
<dbReference type="AlphaFoldDB" id="A0AB40AA40"/>
<reference evidence="6" key="1">
    <citation type="submission" date="2025-08" db="UniProtKB">
        <authorList>
            <consortium name="RefSeq"/>
        </authorList>
    </citation>
    <scope>IDENTIFICATION</scope>
</reference>
<dbReference type="InterPro" id="IPR014044">
    <property type="entry name" value="CAP_dom"/>
</dbReference>
<gene>
    <name evidence="6" type="primary">LOC108007792</name>
</gene>
<evidence type="ECO:0000313" key="5">
    <source>
        <dbReference type="Proteomes" id="UP001652628"/>
    </source>
</evidence>
<accession>A0AB40AA40</accession>
<evidence type="ECO:0000256" key="3">
    <source>
        <dbReference type="SAM" id="SignalP"/>
    </source>
</evidence>
<dbReference type="SUPFAM" id="SSF55797">
    <property type="entry name" value="PR-1-like"/>
    <property type="match status" value="1"/>
</dbReference>
<dbReference type="RefSeq" id="XP_036674524.3">
    <property type="nucleotide sequence ID" value="XM_036818629.3"/>
</dbReference>
<sequence>MSSSMLSIVLLMGSIMGFVTLQIDHKAYCDLPYCGINNIVCQKANYSFICRRSTRLVDLSSTQKDTLLHRVNDFRNRAAKGLTRTLYPAGRMVRISWSDELEYFAKMDVMSCMPTPRPCMTSPNFPNIGSIFDTDGYMGPKQKSFGRIMNMVSKWTKEGRFVTRQQTIFLKDRSDQRSVFRPALLMADRNTHMGCAAVKFSYQRFNYLYLSCTFATVNILEAPIYRVAKNPGVFCKERDEDYKNLCSTSEEYPENKKYVELTRYMT</sequence>
<dbReference type="Proteomes" id="UP001652628">
    <property type="component" value="Chromosome 3"/>
</dbReference>
<name>A0AB40AA40_DROSZ</name>
<feature type="domain" description="SCP" evidence="4">
    <location>
        <begin position="61"/>
        <end position="221"/>
    </location>
</feature>
<keyword evidence="2" id="KW-0964">Secreted</keyword>
<dbReference type="Pfam" id="PF00188">
    <property type="entry name" value="CAP"/>
    <property type="match status" value="1"/>
</dbReference>
<evidence type="ECO:0000256" key="1">
    <source>
        <dbReference type="ARBA" id="ARBA00004613"/>
    </source>
</evidence>
<feature type="signal peptide" evidence="3">
    <location>
        <begin position="1"/>
        <end position="21"/>
    </location>
</feature>
<dbReference type="GeneID" id="108007792"/>
<keyword evidence="5" id="KW-1185">Reference proteome</keyword>
<keyword evidence="3" id="KW-0732">Signal</keyword>
<comment type="subcellular location">
    <subcellularLocation>
        <location evidence="1">Secreted</location>
    </subcellularLocation>
</comment>